<dbReference type="AlphaFoldDB" id="A0A645IMH4"/>
<gene>
    <name evidence="1" type="ORF">SDC9_199704</name>
</gene>
<comment type="caution">
    <text evidence="1">The sequence shown here is derived from an EMBL/GenBank/DDBJ whole genome shotgun (WGS) entry which is preliminary data.</text>
</comment>
<reference evidence="1" key="1">
    <citation type="submission" date="2019-08" db="EMBL/GenBank/DDBJ databases">
        <authorList>
            <person name="Kucharzyk K."/>
            <person name="Murdoch R.W."/>
            <person name="Higgins S."/>
            <person name="Loffler F."/>
        </authorList>
    </citation>
    <scope>NUCLEOTIDE SEQUENCE</scope>
</reference>
<name>A0A645IMH4_9ZZZZ</name>
<dbReference type="EMBL" id="VSSQ01117778">
    <property type="protein sequence ID" value="MPN52052.1"/>
    <property type="molecule type" value="Genomic_DNA"/>
</dbReference>
<sequence>MYDRLTNTNLNVFSAPTKEYVGKFNFVPSNDAESKLLNLLNYNKIPDSLIILNATLYSPPGSYTPPEPFKKYRREGILSAVAGSSNSGNAVPIEIRLKYDMRARVQPDENLYYYDSMELSNIEIVRIEQTQF</sequence>
<accession>A0A645IMH4</accession>
<proteinExistence type="predicted"/>
<organism evidence="1">
    <name type="scientific">bioreactor metagenome</name>
    <dbReference type="NCBI Taxonomy" id="1076179"/>
    <lineage>
        <taxon>unclassified sequences</taxon>
        <taxon>metagenomes</taxon>
        <taxon>ecological metagenomes</taxon>
    </lineage>
</organism>
<protein>
    <submittedName>
        <fullName evidence="1">Uncharacterized protein</fullName>
    </submittedName>
</protein>
<evidence type="ECO:0000313" key="1">
    <source>
        <dbReference type="EMBL" id="MPN52052.1"/>
    </source>
</evidence>